<keyword evidence="2" id="KW-0808">Transferase</keyword>
<dbReference type="EMBL" id="JABAIM010000003">
    <property type="protein sequence ID" value="NLR76042.1"/>
    <property type="molecule type" value="Genomic_DNA"/>
</dbReference>
<evidence type="ECO:0000313" key="3">
    <source>
        <dbReference type="Proteomes" id="UP000587991"/>
    </source>
</evidence>
<dbReference type="GO" id="GO:0016747">
    <property type="term" value="F:acyltransferase activity, transferring groups other than amino-acyl groups"/>
    <property type="evidence" value="ECO:0007669"/>
    <property type="project" value="InterPro"/>
</dbReference>
<accession>A0A847SJF8</accession>
<evidence type="ECO:0000313" key="2">
    <source>
        <dbReference type="EMBL" id="NLR76042.1"/>
    </source>
</evidence>
<gene>
    <name evidence="2" type="ORF">HF682_12825</name>
</gene>
<comment type="caution">
    <text evidence="2">The sequence shown here is derived from an EMBL/GenBank/DDBJ whole genome shotgun (WGS) entry which is preliminary data.</text>
</comment>
<name>A0A847SJF8_9NEIS</name>
<sequence>MKLITVADAAGRVLEPEWLSRAEPLHRQLRPQLPVDYALTLYGIIADGAEMVLLVDESTQQVLGLALFRCYRNTFNGIHFYVDDLVVDASRRSQGYGKCLLDHLSTLALQRGATVLTLDSGTHRGRAHAFYFREQFEIRCFNFEKKLQP</sequence>
<dbReference type="Gene3D" id="3.40.630.30">
    <property type="match status" value="1"/>
</dbReference>
<dbReference type="Proteomes" id="UP000587991">
    <property type="component" value="Unassembled WGS sequence"/>
</dbReference>
<dbReference type="SUPFAM" id="SSF55729">
    <property type="entry name" value="Acyl-CoA N-acyltransferases (Nat)"/>
    <property type="match status" value="1"/>
</dbReference>
<feature type="domain" description="N-acetyltransferase" evidence="1">
    <location>
        <begin position="9"/>
        <end position="149"/>
    </location>
</feature>
<dbReference type="AlphaFoldDB" id="A0A847SJF8"/>
<dbReference type="RefSeq" id="WP_168877719.1">
    <property type="nucleotide sequence ID" value="NZ_JABAIM010000003.1"/>
</dbReference>
<dbReference type="CDD" id="cd04301">
    <property type="entry name" value="NAT_SF"/>
    <property type="match status" value="1"/>
</dbReference>
<reference evidence="2 3" key="1">
    <citation type="submission" date="2020-04" db="EMBL/GenBank/DDBJ databases">
        <title>Draft genome of Leeia sp. IMCC25680.</title>
        <authorList>
            <person name="Song J."/>
            <person name="Cho J.-C."/>
        </authorList>
    </citation>
    <scope>NUCLEOTIDE SEQUENCE [LARGE SCALE GENOMIC DNA]</scope>
    <source>
        <strain evidence="2 3">IMCC25680</strain>
    </source>
</reference>
<evidence type="ECO:0000259" key="1">
    <source>
        <dbReference type="PROSITE" id="PS51186"/>
    </source>
</evidence>
<keyword evidence="3" id="KW-1185">Reference proteome</keyword>
<dbReference type="PROSITE" id="PS51186">
    <property type="entry name" value="GNAT"/>
    <property type="match status" value="1"/>
</dbReference>
<proteinExistence type="predicted"/>
<dbReference type="InterPro" id="IPR016181">
    <property type="entry name" value="Acyl_CoA_acyltransferase"/>
</dbReference>
<protein>
    <submittedName>
        <fullName evidence="2">GNAT family N-acetyltransferase</fullName>
    </submittedName>
</protein>
<organism evidence="2 3">
    <name type="scientific">Leeia aquatica</name>
    <dbReference type="NCBI Taxonomy" id="2725557"/>
    <lineage>
        <taxon>Bacteria</taxon>
        <taxon>Pseudomonadati</taxon>
        <taxon>Pseudomonadota</taxon>
        <taxon>Betaproteobacteria</taxon>
        <taxon>Neisseriales</taxon>
        <taxon>Leeiaceae</taxon>
        <taxon>Leeia</taxon>
    </lineage>
</organism>
<dbReference type="Pfam" id="PF00583">
    <property type="entry name" value="Acetyltransf_1"/>
    <property type="match status" value="1"/>
</dbReference>
<dbReference type="InterPro" id="IPR000182">
    <property type="entry name" value="GNAT_dom"/>
</dbReference>